<dbReference type="EMBL" id="BJYT01000024">
    <property type="protein sequence ID" value="GEO11514.1"/>
    <property type="molecule type" value="Genomic_DNA"/>
</dbReference>
<keyword evidence="1 6" id="KW-0645">Protease</keyword>
<keyword evidence="4 6" id="KW-0862">Zinc</keyword>
<evidence type="ECO:0000256" key="7">
    <source>
        <dbReference type="SAM" id="Phobius"/>
    </source>
</evidence>
<protein>
    <recommendedName>
        <fullName evidence="8">Peptidase M48 domain-containing protein</fullName>
    </recommendedName>
</protein>
<evidence type="ECO:0000256" key="2">
    <source>
        <dbReference type="ARBA" id="ARBA00022723"/>
    </source>
</evidence>
<keyword evidence="3 6" id="KW-0378">Hydrolase</keyword>
<proteinExistence type="inferred from homology"/>
<evidence type="ECO:0000256" key="1">
    <source>
        <dbReference type="ARBA" id="ARBA00022670"/>
    </source>
</evidence>
<keyword evidence="7" id="KW-0472">Membrane</keyword>
<dbReference type="InterPro" id="IPR001915">
    <property type="entry name" value="Peptidase_M48"/>
</dbReference>
<comment type="similarity">
    <text evidence="6">Belongs to the peptidase M48 family.</text>
</comment>
<keyword evidence="2" id="KW-0479">Metal-binding</keyword>
<dbReference type="InterPro" id="IPR051156">
    <property type="entry name" value="Mito/Outer_Membr_Metalloprot"/>
</dbReference>
<dbReference type="OrthoDB" id="9810445at2"/>
<comment type="caution">
    <text evidence="9">The sequence shown here is derived from an EMBL/GenBank/DDBJ whole genome shotgun (WGS) entry which is preliminary data.</text>
</comment>
<reference evidence="9 10" key="1">
    <citation type="submission" date="2019-07" db="EMBL/GenBank/DDBJ databases">
        <title>Whole genome shotgun sequence of Segetibacter aerophilus NBRC 106135.</title>
        <authorList>
            <person name="Hosoyama A."/>
            <person name="Uohara A."/>
            <person name="Ohji S."/>
            <person name="Ichikawa N."/>
        </authorList>
    </citation>
    <scope>NUCLEOTIDE SEQUENCE [LARGE SCALE GENOMIC DNA]</scope>
    <source>
        <strain evidence="9 10">NBRC 106135</strain>
    </source>
</reference>
<accession>A0A512BHR5</accession>
<dbReference type="Pfam" id="PF01435">
    <property type="entry name" value="Peptidase_M48"/>
    <property type="match status" value="1"/>
</dbReference>
<keyword evidence="10" id="KW-1185">Reference proteome</keyword>
<dbReference type="RefSeq" id="WP_147205622.1">
    <property type="nucleotide sequence ID" value="NZ_BJYT01000024.1"/>
</dbReference>
<dbReference type="AlphaFoldDB" id="A0A512BHR5"/>
<dbReference type="CDD" id="cd07332">
    <property type="entry name" value="M48C_Oma1_like"/>
    <property type="match status" value="1"/>
</dbReference>
<dbReference type="Gene3D" id="3.30.2010.10">
    <property type="entry name" value="Metalloproteases ('zincins'), catalytic domain"/>
    <property type="match status" value="1"/>
</dbReference>
<dbReference type="GO" id="GO:0016020">
    <property type="term" value="C:membrane"/>
    <property type="evidence" value="ECO:0007669"/>
    <property type="project" value="TreeGrafter"/>
</dbReference>
<evidence type="ECO:0000313" key="10">
    <source>
        <dbReference type="Proteomes" id="UP000321513"/>
    </source>
</evidence>
<sequence length="362" mass="40364">MENEKMFYYDGTSTRPSEVRVLVFQGQAHLRKDEDPAFNEAFPLGAANLNHIGNTQYLYFDKAGLKYLQYDANHPLASAISNELEKNKGNWGQRLMKQRVIVLLLIVVTLGAGLYLITVNLIPFIGMRVIGVEQEIKIGDKLKEITLKEAPVFGDSLDSSASQLLQKFADQLRLSSKYPIRVTFINSDLVNAYALPGGNIVVYRGILEKIKTGEELAALLAHESSHINERHSLRSLLRSAANGIIISIVFGDASGISGAVVSNAETLNGLKYSRSLEAEADEKGMDLLRANEVNVDGMKQLMQMLQKEDKLPGQLAFISTHPLTKERVAATESYLSKHRETFQKRADLEQAFRDLKGKLKKW</sequence>
<feature type="domain" description="Peptidase M48" evidence="8">
    <location>
        <begin position="163"/>
        <end position="332"/>
    </location>
</feature>
<dbReference type="GO" id="GO:0051603">
    <property type="term" value="P:proteolysis involved in protein catabolic process"/>
    <property type="evidence" value="ECO:0007669"/>
    <property type="project" value="TreeGrafter"/>
</dbReference>
<keyword evidence="7" id="KW-0812">Transmembrane</keyword>
<comment type="cofactor">
    <cofactor evidence="6">
        <name>Zn(2+)</name>
        <dbReference type="ChEBI" id="CHEBI:29105"/>
    </cofactor>
    <text evidence="6">Binds 1 zinc ion per subunit.</text>
</comment>
<dbReference type="Proteomes" id="UP000321513">
    <property type="component" value="Unassembled WGS sequence"/>
</dbReference>
<name>A0A512BHR5_9BACT</name>
<keyword evidence="7" id="KW-1133">Transmembrane helix</keyword>
<evidence type="ECO:0000259" key="8">
    <source>
        <dbReference type="Pfam" id="PF01435"/>
    </source>
</evidence>
<gene>
    <name evidence="9" type="ORF">SAE01_40100</name>
</gene>
<dbReference type="GO" id="GO:0046872">
    <property type="term" value="F:metal ion binding"/>
    <property type="evidence" value="ECO:0007669"/>
    <property type="project" value="UniProtKB-KW"/>
</dbReference>
<feature type="transmembrane region" description="Helical" evidence="7">
    <location>
        <begin position="100"/>
        <end position="125"/>
    </location>
</feature>
<dbReference type="GO" id="GO:0004222">
    <property type="term" value="F:metalloendopeptidase activity"/>
    <property type="evidence" value="ECO:0007669"/>
    <property type="project" value="InterPro"/>
</dbReference>
<evidence type="ECO:0000256" key="6">
    <source>
        <dbReference type="RuleBase" id="RU003983"/>
    </source>
</evidence>
<evidence type="ECO:0000256" key="4">
    <source>
        <dbReference type="ARBA" id="ARBA00022833"/>
    </source>
</evidence>
<evidence type="ECO:0000256" key="3">
    <source>
        <dbReference type="ARBA" id="ARBA00022801"/>
    </source>
</evidence>
<keyword evidence="5 6" id="KW-0482">Metalloprotease</keyword>
<evidence type="ECO:0000256" key="5">
    <source>
        <dbReference type="ARBA" id="ARBA00023049"/>
    </source>
</evidence>
<dbReference type="PANTHER" id="PTHR22726">
    <property type="entry name" value="METALLOENDOPEPTIDASE OMA1"/>
    <property type="match status" value="1"/>
</dbReference>
<evidence type="ECO:0000313" key="9">
    <source>
        <dbReference type="EMBL" id="GEO11514.1"/>
    </source>
</evidence>
<organism evidence="9 10">
    <name type="scientific">Segetibacter aerophilus</name>
    <dbReference type="NCBI Taxonomy" id="670293"/>
    <lineage>
        <taxon>Bacteria</taxon>
        <taxon>Pseudomonadati</taxon>
        <taxon>Bacteroidota</taxon>
        <taxon>Chitinophagia</taxon>
        <taxon>Chitinophagales</taxon>
        <taxon>Chitinophagaceae</taxon>
        <taxon>Segetibacter</taxon>
    </lineage>
</organism>
<dbReference type="PANTHER" id="PTHR22726:SF1">
    <property type="entry name" value="METALLOENDOPEPTIDASE OMA1, MITOCHONDRIAL"/>
    <property type="match status" value="1"/>
</dbReference>